<accession>A0A193GB23</accession>
<dbReference type="GO" id="GO:0005829">
    <property type="term" value="C:cytosol"/>
    <property type="evidence" value="ECO:0007669"/>
    <property type="project" value="TreeGrafter"/>
</dbReference>
<reference evidence="1 2" key="1">
    <citation type="submission" date="2016-06" db="EMBL/GenBank/DDBJ databases">
        <title>Complete genome sequences of Bordetella bronchialis and Bordetella flabilis.</title>
        <authorList>
            <person name="LiPuma J.J."/>
            <person name="Spilker T."/>
        </authorList>
    </citation>
    <scope>NUCLEOTIDE SEQUENCE [LARGE SCALE GENOMIC DNA]</scope>
    <source>
        <strain evidence="1 2">AU10664</strain>
    </source>
</reference>
<sequence length="124" mass="13372">MEKSLVNVDGAAQALRKFAEERDWQQFHSPKNLVMALSGEVGELTEIFQWMTEADSHGAASAPTTAGAVRDEIADVALYLIRLADVLEIDLNAAVASKLAANAAKYPVEASRGVSTKYDQLPKP</sequence>
<dbReference type="GO" id="GO:0042262">
    <property type="term" value="P:DNA protection"/>
    <property type="evidence" value="ECO:0007669"/>
    <property type="project" value="TreeGrafter"/>
</dbReference>
<dbReference type="KEGG" id="bfz:BAU07_06575"/>
<dbReference type="PANTHER" id="PTHR46523">
    <property type="entry name" value="DCTP PYROPHOSPHATASE 1"/>
    <property type="match status" value="1"/>
</dbReference>
<dbReference type="RefSeq" id="WP_066655163.1">
    <property type="nucleotide sequence ID" value="NZ_CBCSCL010000008.1"/>
</dbReference>
<dbReference type="PIRSF" id="PIRSF029826">
    <property type="entry name" value="UCP029826_pph"/>
    <property type="match status" value="1"/>
</dbReference>
<dbReference type="GO" id="GO:0006253">
    <property type="term" value="P:dCTP catabolic process"/>
    <property type="evidence" value="ECO:0007669"/>
    <property type="project" value="TreeGrafter"/>
</dbReference>
<dbReference type="STRING" id="463014.BAU07_06575"/>
<dbReference type="InterPro" id="IPR025984">
    <property type="entry name" value="DCTPP"/>
</dbReference>
<dbReference type="Gene3D" id="1.10.287.1080">
    <property type="entry name" value="MazG-like"/>
    <property type="match status" value="1"/>
</dbReference>
<dbReference type="Pfam" id="PF12643">
    <property type="entry name" value="MazG-like"/>
    <property type="match status" value="1"/>
</dbReference>
<dbReference type="PANTHER" id="PTHR46523:SF1">
    <property type="entry name" value="DCTP PYROPHOSPHATASE 1"/>
    <property type="match status" value="1"/>
</dbReference>
<dbReference type="GO" id="GO:0047840">
    <property type="term" value="F:dCTP diphosphatase activity"/>
    <property type="evidence" value="ECO:0007669"/>
    <property type="project" value="TreeGrafter"/>
</dbReference>
<dbReference type="CDD" id="cd11537">
    <property type="entry name" value="NTP-PPase_RS21-C6_like"/>
    <property type="match status" value="1"/>
</dbReference>
<keyword evidence="1" id="KW-0378">Hydrolase</keyword>
<evidence type="ECO:0000313" key="2">
    <source>
        <dbReference type="Proteomes" id="UP000091926"/>
    </source>
</evidence>
<evidence type="ECO:0000313" key="1">
    <source>
        <dbReference type="EMBL" id="ANN76823.1"/>
    </source>
</evidence>
<keyword evidence="2" id="KW-1185">Reference proteome</keyword>
<dbReference type="EMBL" id="CP016172">
    <property type="protein sequence ID" value="ANN76823.1"/>
    <property type="molecule type" value="Genomic_DNA"/>
</dbReference>
<protein>
    <submittedName>
        <fullName evidence="1">Nucleotide pyrophosphohydrolase</fullName>
    </submittedName>
</protein>
<name>A0A193GB23_9BORD</name>
<dbReference type="SUPFAM" id="SSF101386">
    <property type="entry name" value="all-alpha NTP pyrophosphatases"/>
    <property type="match status" value="1"/>
</dbReference>
<gene>
    <name evidence="1" type="ORF">BAU07_06575</name>
</gene>
<dbReference type="Proteomes" id="UP000091926">
    <property type="component" value="Chromosome"/>
</dbReference>
<dbReference type="InterPro" id="IPR052555">
    <property type="entry name" value="dCTP_Pyrophosphatase"/>
</dbReference>
<dbReference type="OrthoDB" id="9791898at2"/>
<proteinExistence type="predicted"/>
<dbReference type="AlphaFoldDB" id="A0A193GB23"/>
<organism evidence="1 2">
    <name type="scientific">Bordetella flabilis</name>
    <dbReference type="NCBI Taxonomy" id="463014"/>
    <lineage>
        <taxon>Bacteria</taxon>
        <taxon>Pseudomonadati</taxon>
        <taxon>Pseudomonadota</taxon>
        <taxon>Betaproteobacteria</taxon>
        <taxon>Burkholderiales</taxon>
        <taxon>Alcaligenaceae</taxon>
        <taxon>Bordetella</taxon>
    </lineage>
</organism>